<proteinExistence type="predicted"/>
<dbReference type="Pfam" id="PF20060">
    <property type="entry name" value="DUF6459"/>
    <property type="match status" value="1"/>
</dbReference>
<evidence type="ECO:0000313" key="2">
    <source>
        <dbReference type="EMBL" id="WGW10687.1"/>
    </source>
</evidence>
<dbReference type="Proteomes" id="UP001209083">
    <property type="component" value="Chromosome"/>
</dbReference>
<feature type="region of interest" description="Disordered" evidence="1">
    <location>
        <begin position="31"/>
        <end position="60"/>
    </location>
</feature>
<dbReference type="EMBL" id="CP090958">
    <property type="protein sequence ID" value="WGW10687.1"/>
    <property type="molecule type" value="Genomic_DNA"/>
</dbReference>
<dbReference type="RefSeq" id="WP_349637467.1">
    <property type="nucleotide sequence ID" value="NZ_CP090958.1"/>
</dbReference>
<evidence type="ECO:0000256" key="1">
    <source>
        <dbReference type="SAM" id="MobiDB-lite"/>
    </source>
</evidence>
<accession>A0ABY8QP05</accession>
<protein>
    <submittedName>
        <fullName evidence="2">Rv3235 family protein</fullName>
    </submittedName>
</protein>
<sequence length="171" mass="17848">MSDTATNTPEQRPLRLVPLVVSPAAAFRTEAKVTATSAPGHAAGTPSTPPSGGGLMPEPTQAAEPVCKGFAVAIVEAIYGVRPVTQVARWLSADAYAALRRRAEITARARSGQAGAQLPRRFRAGTARLCSPCPQVVEASVVVFGPDRVRAVALRLESPRGRWIATAVVVG</sequence>
<gene>
    <name evidence="2" type="ORF">LWF01_11145</name>
</gene>
<organism evidence="2 3">
    <name type="scientific">Saxibacter everestensis</name>
    <dbReference type="NCBI Taxonomy" id="2909229"/>
    <lineage>
        <taxon>Bacteria</taxon>
        <taxon>Bacillati</taxon>
        <taxon>Actinomycetota</taxon>
        <taxon>Actinomycetes</taxon>
        <taxon>Micrococcales</taxon>
        <taxon>Brevibacteriaceae</taxon>
        <taxon>Saxibacter</taxon>
    </lineage>
</organism>
<dbReference type="InterPro" id="IPR045596">
    <property type="entry name" value="DUF6459"/>
</dbReference>
<evidence type="ECO:0000313" key="3">
    <source>
        <dbReference type="Proteomes" id="UP001209083"/>
    </source>
</evidence>
<reference evidence="2 3" key="1">
    <citation type="submission" date="2023-05" db="EMBL/GenBank/DDBJ databases">
        <title>Lithophilousrod everest ZFBP1038 complete genpme.</title>
        <authorList>
            <person name="Tian M."/>
        </authorList>
    </citation>
    <scope>NUCLEOTIDE SEQUENCE [LARGE SCALE GENOMIC DNA]</scope>
    <source>
        <strain evidence="2 3">ZFBP1038</strain>
    </source>
</reference>
<keyword evidence="3" id="KW-1185">Reference proteome</keyword>
<name>A0ABY8QP05_9MICO</name>